<dbReference type="InParanoid" id="B9S3U0"/>
<evidence type="ECO:0000313" key="2">
    <source>
        <dbReference type="Proteomes" id="UP000008311"/>
    </source>
</evidence>
<dbReference type="EMBL" id="EQ973863">
    <property type="protein sequence ID" value="EEF41621.1"/>
    <property type="molecule type" value="Genomic_DNA"/>
</dbReference>
<dbReference type="AlphaFoldDB" id="B9S3U0"/>
<sequence>MGVGVLCGLLGKTYANQRVMEDWGLEIAIEPEFSCWASIKLRGTRWKIGRGKTITIGHHTWLLDDTNGFIQTDLPEEVCRKQLATSLRQQHDLSSSDSGDSVVRSKLWRLNIASKCKIFMWRALLNILPTRVNLVTKKEQLRFGIMLICLICYVTVRSDGVC</sequence>
<protein>
    <recommendedName>
        <fullName evidence="3">Reverse transcriptase zinc-binding domain-containing protein</fullName>
    </recommendedName>
</protein>
<evidence type="ECO:0008006" key="3">
    <source>
        <dbReference type="Google" id="ProtNLM"/>
    </source>
</evidence>
<keyword evidence="2" id="KW-1185">Reference proteome</keyword>
<name>B9S3U0_RICCO</name>
<organism evidence="1 2">
    <name type="scientific">Ricinus communis</name>
    <name type="common">Castor bean</name>
    <dbReference type="NCBI Taxonomy" id="3988"/>
    <lineage>
        <taxon>Eukaryota</taxon>
        <taxon>Viridiplantae</taxon>
        <taxon>Streptophyta</taxon>
        <taxon>Embryophyta</taxon>
        <taxon>Tracheophyta</taxon>
        <taxon>Spermatophyta</taxon>
        <taxon>Magnoliopsida</taxon>
        <taxon>eudicotyledons</taxon>
        <taxon>Gunneridae</taxon>
        <taxon>Pentapetalae</taxon>
        <taxon>rosids</taxon>
        <taxon>fabids</taxon>
        <taxon>Malpighiales</taxon>
        <taxon>Euphorbiaceae</taxon>
        <taxon>Acalyphoideae</taxon>
        <taxon>Acalypheae</taxon>
        <taxon>Ricinus</taxon>
    </lineage>
</organism>
<dbReference type="Proteomes" id="UP000008311">
    <property type="component" value="Unassembled WGS sequence"/>
</dbReference>
<proteinExistence type="predicted"/>
<gene>
    <name evidence="1" type="ORF">RCOM_0555310</name>
</gene>
<accession>B9S3U0</accession>
<reference evidence="2" key="1">
    <citation type="journal article" date="2010" name="Nat. Biotechnol.">
        <title>Draft genome sequence of the oilseed species Ricinus communis.</title>
        <authorList>
            <person name="Chan A.P."/>
            <person name="Crabtree J."/>
            <person name="Zhao Q."/>
            <person name="Lorenzi H."/>
            <person name="Orvis J."/>
            <person name="Puiu D."/>
            <person name="Melake-Berhan A."/>
            <person name="Jones K.M."/>
            <person name="Redman J."/>
            <person name="Chen G."/>
            <person name="Cahoon E.B."/>
            <person name="Gedil M."/>
            <person name="Stanke M."/>
            <person name="Haas B.J."/>
            <person name="Wortman J.R."/>
            <person name="Fraser-Liggett C.M."/>
            <person name="Ravel J."/>
            <person name="Rabinowicz P.D."/>
        </authorList>
    </citation>
    <scope>NUCLEOTIDE SEQUENCE [LARGE SCALE GENOMIC DNA]</scope>
    <source>
        <strain evidence="2">cv. Hale</strain>
    </source>
</reference>
<evidence type="ECO:0000313" key="1">
    <source>
        <dbReference type="EMBL" id="EEF41621.1"/>
    </source>
</evidence>